<evidence type="ECO:0000313" key="2">
    <source>
        <dbReference type="Proteomes" id="UP000011769"/>
    </source>
</evidence>
<evidence type="ECO:0000313" key="1">
    <source>
        <dbReference type="EMBL" id="EMG25317.1"/>
    </source>
</evidence>
<keyword evidence="2" id="KW-1185">Reference proteome</keyword>
<comment type="caution">
    <text evidence="1">The sequence shown here is derived from an EMBL/GenBank/DDBJ whole genome shotgun (WGS) entry which is preliminary data.</text>
</comment>
<dbReference type="EMBL" id="ALYM01000003">
    <property type="protein sequence ID" value="EMG25317.1"/>
    <property type="molecule type" value="Genomic_DNA"/>
</dbReference>
<gene>
    <name evidence="1" type="ORF">SPJ1_0728</name>
</gene>
<sequence>MAAIMIIILTGVFAWSWTVMGKYPQEDIDRRKTKDEKDK</sequence>
<proteinExistence type="predicted"/>
<organism evidence="1 2">
    <name type="scientific">Streptococcus parauberis KRS-02083</name>
    <dbReference type="NCBI Taxonomy" id="1207545"/>
    <lineage>
        <taxon>Bacteria</taxon>
        <taxon>Bacillati</taxon>
        <taxon>Bacillota</taxon>
        <taxon>Bacilli</taxon>
        <taxon>Lactobacillales</taxon>
        <taxon>Streptococcaceae</taxon>
        <taxon>Streptococcus</taxon>
    </lineage>
</organism>
<protein>
    <submittedName>
        <fullName evidence="1">Uncharacterized protein</fullName>
    </submittedName>
</protein>
<dbReference type="Proteomes" id="UP000011769">
    <property type="component" value="Unassembled WGS sequence"/>
</dbReference>
<name>A0ABN0IR61_9STRE</name>
<reference evidence="1 2" key="1">
    <citation type="journal article" date="2013" name="PLoS ONE">
        <title>Comparative Genomic Characterization of Three Streptococcus parauberis Strains in Fish Pathogen, as Assessed by Wide-Genome Analyses.</title>
        <authorList>
            <person name="Nho S.W."/>
            <person name="Hikima J."/>
            <person name="Park S.B."/>
            <person name="Jang H.B."/>
            <person name="Cha I.S."/>
            <person name="Yasuike M."/>
            <person name="Nakamura Y."/>
            <person name="Fujiwara A."/>
            <person name="Sano M."/>
            <person name="Kanai K."/>
            <person name="Kondo H."/>
            <person name="Hirono I."/>
            <person name="Takeyama H."/>
            <person name="Aoki T."/>
            <person name="Jung T.S."/>
        </authorList>
    </citation>
    <scope>NUCLEOTIDE SEQUENCE [LARGE SCALE GENOMIC DNA]</scope>
    <source>
        <strain evidence="1 2">KRS-02083</strain>
    </source>
</reference>
<accession>A0ABN0IR61</accession>